<organism evidence="2 3">
    <name type="scientific">Coemansia reversa (strain ATCC 12441 / NRRL 1564)</name>
    <dbReference type="NCBI Taxonomy" id="763665"/>
    <lineage>
        <taxon>Eukaryota</taxon>
        <taxon>Fungi</taxon>
        <taxon>Fungi incertae sedis</taxon>
        <taxon>Zoopagomycota</taxon>
        <taxon>Kickxellomycotina</taxon>
        <taxon>Kickxellomycetes</taxon>
        <taxon>Kickxellales</taxon>
        <taxon>Kickxellaceae</taxon>
        <taxon>Coemansia</taxon>
    </lineage>
</organism>
<feature type="coiled-coil region" evidence="1">
    <location>
        <begin position="397"/>
        <end position="446"/>
    </location>
</feature>
<protein>
    <submittedName>
        <fullName evidence="2">Uncharacterized protein</fullName>
    </submittedName>
</protein>
<dbReference type="AlphaFoldDB" id="A0A2G5BDQ4"/>
<evidence type="ECO:0000313" key="3">
    <source>
        <dbReference type="Proteomes" id="UP000242474"/>
    </source>
</evidence>
<proteinExistence type="predicted"/>
<gene>
    <name evidence="2" type="ORF">COEREDRAFT_86538</name>
</gene>
<evidence type="ECO:0000313" key="2">
    <source>
        <dbReference type="EMBL" id="PIA17148.1"/>
    </source>
</evidence>
<dbReference type="OrthoDB" id="5587079at2759"/>
<name>A0A2G5BDQ4_COERN</name>
<keyword evidence="1" id="KW-0175">Coiled coil</keyword>
<keyword evidence="3" id="KW-1185">Reference proteome</keyword>
<evidence type="ECO:0000256" key="1">
    <source>
        <dbReference type="SAM" id="Coils"/>
    </source>
</evidence>
<reference evidence="2 3" key="1">
    <citation type="journal article" date="2015" name="Genome Biol. Evol.">
        <title>Phylogenomic analyses indicate that early fungi evolved digesting cell walls of algal ancestors of land plants.</title>
        <authorList>
            <person name="Chang Y."/>
            <person name="Wang S."/>
            <person name="Sekimoto S."/>
            <person name="Aerts A.L."/>
            <person name="Choi C."/>
            <person name="Clum A."/>
            <person name="LaButti K.M."/>
            <person name="Lindquist E.A."/>
            <person name="Yee Ngan C."/>
            <person name="Ohm R.A."/>
            <person name="Salamov A.A."/>
            <person name="Grigoriev I.V."/>
            <person name="Spatafora J.W."/>
            <person name="Berbee M.L."/>
        </authorList>
    </citation>
    <scope>NUCLEOTIDE SEQUENCE [LARGE SCALE GENOMIC DNA]</scope>
    <source>
        <strain evidence="2 3">NRRL 1564</strain>
    </source>
</reference>
<accession>A0A2G5BDQ4</accession>
<dbReference type="EMBL" id="KZ303496">
    <property type="protein sequence ID" value="PIA17148.1"/>
    <property type="molecule type" value="Genomic_DNA"/>
</dbReference>
<sequence>MNKNKISGTIVEVHEAGTNKVTKEFFMEDLSYEGVELKIDTGDIWIDGLIYGKNEPSYGFADRRGNLVDEDYFNECNSANVSFSERRTATSNVAAVYTEADALREGLIKCKVYRFISYPCKGAIQHFTDCAVFVDMAVKCECLSVSEDKKPGMHISKCRHIIESIYKLSYKTTTEAGKSQLASIQSDFKQLHADLVRQCQQQCEGIKFASSTETSEKCCLAKNTTKKESFLASTAPAGKCYLTGGNKPPVPTSPKPKLPANLLLKKVKECDSQAASTDSKSGLASTLDESLQTSHCSRNDQSLSKIIALNAKVKRLTRTVNTTTKNLHKQELHANAIENLMEQLVLSRSAYDAAEARAIASEKKNASLQASIVRLNKEISKKDIRISKQDTAATINKEIAKKDVEIAKQEITAIKNEVIAKKNKKIAKIQAEFNEASIKLKGLETELARLRR</sequence>
<dbReference type="Proteomes" id="UP000242474">
    <property type="component" value="Unassembled WGS sequence"/>
</dbReference>